<evidence type="ECO:0000313" key="2">
    <source>
        <dbReference type="EMBL" id="MBR9652022.1"/>
    </source>
</evidence>
<keyword evidence="1" id="KW-1133">Transmembrane helix</keyword>
<keyword evidence="3" id="KW-1185">Reference proteome</keyword>
<organism evidence="2 3">
    <name type="scientific">Thalassovita aquimarina</name>
    <dbReference type="NCBI Taxonomy" id="2785917"/>
    <lineage>
        <taxon>Bacteria</taxon>
        <taxon>Pseudomonadati</taxon>
        <taxon>Pseudomonadota</taxon>
        <taxon>Alphaproteobacteria</taxon>
        <taxon>Rhodobacterales</taxon>
        <taxon>Roseobacteraceae</taxon>
        <taxon>Thalassovita</taxon>
    </lineage>
</organism>
<feature type="transmembrane region" description="Helical" evidence="1">
    <location>
        <begin position="78"/>
        <end position="100"/>
    </location>
</feature>
<evidence type="ECO:0000256" key="1">
    <source>
        <dbReference type="SAM" id="Phobius"/>
    </source>
</evidence>
<dbReference type="RefSeq" id="WP_212701542.1">
    <property type="nucleotide sequence ID" value="NZ_JADMKU010000011.1"/>
</dbReference>
<name>A0ABS5HSR1_9RHOB</name>
<reference evidence="2 3" key="1">
    <citation type="journal article" date="2021" name="Arch. Microbiol.">
        <title>Thalassobius aquimarinus sp. nov., isolated from the Sea of Japan seashore.</title>
        <authorList>
            <person name="Kurilenko V.V."/>
            <person name="Romanenko L.A."/>
            <person name="Chernysheva N.Y."/>
            <person name="Velansky P.V."/>
            <person name="Tekutyeva L.A."/>
            <person name="Isaeva M.P."/>
            <person name="Mikhailov V.V."/>
        </authorList>
    </citation>
    <scope>NUCLEOTIDE SEQUENCE [LARGE SCALE GENOMIC DNA]</scope>
    <source>
        <strain evidence="2 3">KMM 8518</strain>
    </source>
</reference>
<feature type="transmembrane region" description="Helical" evidence="1">
    <location>
        <begin position="39"/>
        <end position="66"/>
    </location>
</feature>
<protein>
    <submittedName>
        <fullName evidence="2">DUF3307 domain-containing protein</fullName>
    </submittedName>
</protein>
<dbReference type="EMBL" id="JADMKU010000011">
    <property type="protein sequence ID" value="MBR9652022.1"/>
    <property type="molecule type" value="Genomic_DNA"/>
</dbReference>
<keyword evidence="1" id="KW-0812">Transmembrane</keyword>
<feature type="transmembrane region" description="Helical" evidence="1">
    <location>
        <begin position="173"/>
        <end position="192"/>
    </location>
</feature>
<dbReference type="InterPro" id="IPR021737">
    <property type="entry name" value="Phage_phiKZ_Orf197"/>
</dbReference>
<gene>
    <name evidence="2" type="ORF">IT775_12925</name>
</gene>
<comment type="caution">
    <text evidence="2">The sequence shown here is derived from an EMBL/GenBank/DDBJ whole genome shotgun (WGS) entry which is preliminary data.</text>
</comment>
<dbReference type="Pfam" id="PF11750">
    <property type="entry name" value="DUF3307"/>
    <property type="match status" value="1"/>
</dbReference>
<accession>A0ABS5HSR1</accession>
<feature type="transmembrane region" description="Helical" evidence="1">
    <location>
        <begin position="212"/>
        <end position="237"/>
    </location>
</feature>
<keyword evidence="1" id="KW-0472">Membrane</keyword>
<dbReference type="Proteomes" id="UP001195941">
    <property type="component" value="Unassembled WGS sequence"/>
</dbReference>
<sequence>MIETLTALLCAHAVADFVLQTKLMVTRKRHPGVMVLHGALVLLTAQIATGQFAALPLLILALLHLLTDCVKTYGGFGGLAAFLTDQAAHLATLVGIAIWVPDLWANGLWPALLPSPLAPALPHVMAIVAGSIVAIRAGAFAIQLLMQGHALSDSPEDEGLPGGGATIGYLERALILLLVLTGQIAAIGFLVAAKSILRFGTISGDRKATEYVIIGTLFSFGWALLVAFATQSLLAALPPLEITALRP</sequence>
<evidence type="ECO:0000313" key="3">
    <source>
        <dbReference type="Proteomes" id="UP001195941"/>
    </source>
</evidence>
<feature type="transmembrane region" description="Helical" evidence="1">
    <location>
        <begin position="120"/>
        <end position="142"/>
    </location>
</feature>
<proteinExistence type="predicted"/>